<dbReference type="PANTHER" id="PTHR37816">
    <property type="entry name" value="YALI0E33011P"/>
    <property type="match status" value="1"/>
</dbReference>
<keyword evidence="2" id="KW-1185">Reference proteome</keyword>
<dbReference type="Gene3D" id="3.40.50.300">
    <property type="entry name" value="P-loop containing nucleotide triphosphate hydrolases"/>
    <property type="match status" value="1"/>
</dbReference>
<dbReference type="RefSeq" id="WP_343996652.1">
    <property type="nucleotide sequence ID" value="NZ_BAAALG010000017.1"/>
</dbReference>
<gene>
    <name evidence="1" type="ORF">GCM10009668_39640</name>
</gene>
<accession>A0ABN1U287</accession>
<dbReference type="InterPro" id="IPR027417">
    <property type="entry name" value="P-loop_NTPase"/>
</dbReference>
<keyword evidence="1" id="KW-0808">Transferase</keyword>
<dbReference type="EMBL" id="BAAALG010000017">
    <property type="protein sequence ID" value="GAA1113630.1"/>
    <property type="molecule type" value="Genomic_DNA"/>
</dbReference>
<dbReference type="Proteomes" id="UP001501581">
    <property type="component" value="Unassembled WGS sequence"/>
</dbReference>
<organism evidence="1 2">
    <name type="scientific">Nocardioides dubius</name>
    <dbReference type="NCBI Taxonomy" id="317019"/>
    <lineage>
        <taxon>Bacteria</taxon>
        <taxon>Bacillati</taxon>
        <taxon>Actinomycetota</taxon>
        <taxon>Actinomycetes</taxon>
        <taxon>Propionibacteriales</taxon>
        <taxon>Nocardioidaceae</taxon>
        <taxon>Nocardioides</taxon>
    </lineage>
</organism>
<comment type="caution">
    <text evidence="1">The sequence shown here is derived from an EMBL/GenBank/DDBJ whole genome shotgun (WGS) entry which is preliminary data.</text>
</comment>
<name>A0ABN1U287_9ACTN</name>
<dbReference type="SUPFAM" id="SSF52540">
    <property type="entry name" value="P-loop containing nucleoside triphosphate hydrolases"/>
    <property type="match status" value="1"/>
</dbReference>
<proteinExistence type="predicted"/>
<sequence>MLGADDPLPIRPRRILVAGVSGSGKTTLAARIADAVGSPHTEIDALFHGPDWTPRPEFLDDVAALIAQPVWVTEWQYASARALLAARADTLLWLDLPFRVTLWRVVRRTVRRSRRREVLWNGNVEPPLHSMLTDRDHIIRWAIRTRRKYPALVARAAAAHPGLVVVRLRSQREIDAWLAATSS</sequence>
<protein>
    <submittedName>
        <fullName evidence="1">Adenylate kinase</fullName>
    </submittedName>
</protein>
<keyword evidence="1" id="KW-0418">Kinase</keyword>
<evidence type="ECO:0000313" key="1">
    <source>
        <dbReference type="EMBL" id="GAA1113630.1"/>
    </source>
</evidence>
<dbReference type="GO" id="GO:0016301">
    <property type="term" value="F:kinase activity"/>
    <property type="evidence" value="ECO:0007669"/>
    <property type="project" value="UniProtKB-KW"/>
</dbReference>
<reference evidence="1 2" key="1">
    <citation type="journal article" date="2019" name="Int. J. Syst. Evol. Microbiol.">
        <title>The Global Catalogue of Microorganisms (GCM) 10K type strain sequencing project: providing services to taxonomists for standard genome sequencing and annotation.</title>
        <authorList>
            <consortium name="The Broad Institute Genomics Platform"/>
            <consortium name="The Broad Institute Genome Sequencing Center for Infectious Disease"/>
            <person name="Wu L."/>
            <person name="Ma J."/>
        </authorList>
    </citation>
    <scope>NUCLEOTIDE SEQUENCE [LARGE SCALE GENOMIC DNA]</scope>
    <source>
        <strain evidence="1 2">JCM 13008</strain>
    </source>
</reference>
<dbReference type="InterPro" id="IPR052922">
    <property type="entry name" value="Cytidylate_Kinase-2"/>
</dbReference>
<dbReference type="PANTHER" id="PTHR37816:SF1">
    <property type="entry name" value="TOXIN"/>
    <property type="match status" value="1"/>
</dbReference>
<evidence type="ECO:0000313" key="2">
    <source>
        <dbReference type="Proteomes" id="UP001501581"/>
    </source>
</evidence>